<name>A0A559IVU2_9BACL</name>
<comment type="caution">
    <text evidence="3">The sequence shown here is derived from an EMBL/GenBank/DDBJ whole genome shotgun (WGS) entry which is preliminary data.</text>
</comment>
<dbReference type="Pfam" id="PF01047">
    <property type="entry name" value="MarR"/>
    <property type="match status" value="1"/>
</dbReference>
<dbReference type="GO" id="GO:0003677">
    <property type="term" value="F:DNA binding"/>
    <property type="evidence" value="ECO:0007669"/>
    <property type="project" value="UniProtKB-KW"/>
</dbReference>
<organism evidence="3 4">
    <name type="scientific">Paenibacillus agilis</name>
    <dbReference type="NCBI Taxonomy" id="3020863"/>
    <lineage>
        <taxon>Bacteria</taxon>
        <taxon>Bacillati</taxon>
        <taxon>Bacillota</taxon>
        <taxon>Bacilli</taxon>
        <taxon>Bacillales</taxon>
        <taxon>Paenibacillaceae</taxon>
        <taxon>Paenibacillus</taxon>
    </lineage>
</organism>
<dbReference type="InterPro" id="IPR000835">
    <property type="entry name" value="HTH_MarR-typ"/>
</dbReference>
<evidence type="ECO:0000259" key="2">
    <source>
        <dbReference type="PROSITE" id="PS50995"/>
    </source>
</evidence>
<dbReference type="InterPro" id="IPR036390">
    <property type="entry name" value="WH_DNA-bd_sf"/>
</dbReference>
<dbReference type="PRINTS" id="PR00598">
    <property type="entry name" value="HTHMARR"/>
</dbReference>
<dbReference type="PROSITE" id="PS50995">
    <property type="entry name" value="HTH_MARR_2"/>
    <property type="match status" value="1"/>
</dbReference>
<protein>
    <submittedName>
        <fullName evidence="3">MarR family transcriptional regulator</fullName>
    </submittedName>
</protein>
<dbReference type="InterPro" id="IPR036388">
    <property type="entry name" value="WH-like_DNA-bd_sf"/>
</dbReference>
<dbReference type="AlphaFoldDB" id="A0A559IVU2"/>
<dbReference type="SMART" id="SM00347">
    <property type="entry name" value="HTH_MARR"/>
    <property type="match status" value="1"/>
</dbReference>
<dbReference type="GO" id="GO:0003700">
    <property type="term" value="F:DNA-binding transcription factor activity"/>
    <property type="evidence" value="ECO:0007669"/>
    <property type="project" value="InterPro"/>
</dbReference>
<dbReference type="EMBL" id="VNJK01000001">
    <property type="protein sequence ID" value="TVX91723.1"/>
    <property type="molecule type" value="Genomic_DNA"/>
</dbReference>
<evidence type="ECO:0000313" key="4">
    <source>
        <dbReference type="Proteomes" id="UP000318102"/>
    </source>
</evidence>
<sequence>MIPYSSTPQSIDIIHVLIRTTYHIQREFDAQLSALDVPFQISGPRLRLLSTVSQSGSIRMNELAAKIGVKARSVTDIVDALEKDKLLVRIPDPMDRRATLIQLTKLAETHLSEVLALQDEISDRLLGNISIEQRKQFLDLLFQLNENKDLSQPCEGFK</sequence>
<keyword evidence="1" id="KW-0238">DNA-binding</keyword>
<dbReference type="OrthoDB" id="9799747at2"/>
<dbReference type="Proteomes" id="UP000318102">
    <property type="component" value="Unassembled WGS sequence"/>
</dbReference>
<dbReference type="RefSeq" id="WP_144986500.1">
    <property type="nucleotide sequence ID" value="NZ_VNJK01000001.1"/>
</dbReference>
<feature type="domain" description="HTH marR-type" evidence="2">
    <location>
        <begin position="14"/>
        <end position="146"/>
    </location>
</feature>
<evidence type="ECO:0000313" key="3">
    <source>
        <dbReference type="EMBL" id="TVX91723.1"/>
    </source>
</evidence>
<dbReference type="InterPro" id="IPR039422">
    <property type="entry name" value="MarR/SlyA-like"/>
</dbReference>
<dbReference type="GO" id="GO:0006950">
    <property type="term" value="P:response to stress"/>
    <property type="evidence" value="ECO:0007669"/>
    <property type="project" value="TreeGrafter"/>
</dbReference>
<gene>
    <name evidence="3" type="ORF">FPZ44_00805</name>
</gene>
<dbReference type="PANTHER" id="PTHR33164:SF43">
    <property type="entry name" value="HTH-TYPE TRANSCRIPTIONAL REPRESSOR YETL"/>
    <property type="match status" value="1"/>
</dbReference>
<evidence type="ECO:0000256" key="1">
    <source>
        <dbReference type="ARBA" id="ARBA00023125"/>
    </source>
</evidence>
<proteinExistence type="predicted"/>
<keyword evidence="4" id="KW-1185">Reference proteome</keyword>
<dbReference type="Gene3D" id="1.10.10.10">
    <property type="entry name" value="Winged helix-like DNA-binding domain superfamily/Winged helix DNA-binding domain"/>
    <property type="match status" value="1"/>
</dbReference>
<reference evidence="3 4" key="1">
    <citation type="submission" date="2019-07" db="EMBL/GenBank/DDBJ databases">
        <authorList>
            <person name="Kim J."/>
        </authorList>
    </citation>
    <scope>NUCLEOTIDE SEQUENCE [LARGE SCALE GENOMIC DNA]</scope>
    <source>
        <strain evidence="3 4">N4</strain>
    </source>
</reference>
<accession>A0A559IVU2</accession>
<dbReference type="PANTHER" id="PTHR33164">
    <property type="entry name" value="TRANSCRIPTIONAL REGULATOR, MARR FAMILY"/>
    <property type="match status" value="1"/>
</dbReference>
<dbReference type="SUPFAM" id="SSF46785">
    <property type="entry name" value="Winged helix' DNA-binding domain"/>
    <property type="match status" value="1"/>
</dbReference>